<proteinExistence type="predicted"/>
<dbReference type="STRING" id="649349.Lbys_2434"/>
<reference evidence="1 2" key="2">
    <citation type="journal article" date="2011" name="Stand. Genomic Sci.">
        <title>Complete genome sequence of Leadbetterella byssophila type strain (4M15).</title>
        <authorList>
            <person name="Abt B."/>
            <person name="Teshima H."/>
            <person name="Lucas S."/>
            <person name="Lapidus A."/>
            <person name="Del Rio T.G."/>
            <person name="Nolan M."/>
            <person name="Tice H."/>
            <person name="Cheng J.F."/>
            <person name="Pitluck S."/>
            <person name="Liolios K."/>
            <person name="Pagani I."/>
            <person name="Ivanova N."/>
            <person name="Mavromatis K."/>
            <person name="Pati A."/>
            <person name="Tapia R."/>
            <person name="Han C."/>
            <person name="Goodwin L."/>
            <person name="Chen A."/>
            <person name="Palaniappan K."/>
            <person name="Land M."/>
            <person name="Hauser L."/>
            <person name="Chang Y.J."/>
            <person name="Jeffries C.D."/>
            <person name="Rohde M."/>
            <person name="Goker M."/>
            <person name="Tindall B.J."/>
            <person name="Detter J.C."/>
            <person name="Woyke T."/>
            <person name="Bristow J."/>
            <person name="Eisen J.A."/>
            <person name="Markowitz V."/>
            <person name="Hugenholtz P."/>
            <person name="Klenk H.P."/>
            <person name="Kyrpides N.C."/>
        </authorList>
    </citation>
    <scope>NUCLEOTIDE SEQUENCE [LARGE SCALE GENOMIC DNA]</scope>
    <source>
        <strain evidence="2">DSM 17132 / JCM 16389 / KACC 11308 / NBRC 106382 / 4M15</strain>
    </source>
</reference>
<dbReference type="KEGG" id="lby:Lbys_2434"/>
<reference key="1">
    <citation type="submission" date="2010-11" db="EMBL/GenBank/DDBJ databases">
        <title>The complete genome of Leadbetterella byssophila DSM 17132.</title>
        <authorList>
            <consortium name="US DOE Joint Genome Institute (JGI-PGF)"/>
            <person name="Lucas S."/>
            <person name="Copeland A."/>
            <person name="Lapidus A."/>
            <person name="Glavina del Rio T."/>
            <person name="Dalin E."/>
            <person name="Tice H."/>
            <person name="Bruce D."/>
            <person name="Goodwin L."/>
            <person name="Pitluck S."/>
            <person name="Kyrpides N."/>
            <person name="Mavromatis K."/>
            <person name="Ivanova N."/>
            <person name="Teshima H."/>
            <person name="Brettin T."/>
            <person name="Detter J.C."/>
            <person name="Han C."/>
            <person name="Tapia R."/>
            <person name="Land M."/>
            <person name="Hauser L."/>
            <person name="Markowitz V."/>
            <person name="Cheng J.-F."/>
            <person name="Hugenholtz P."/>
            <person name="Woyke T."/>
            <person name="Wu D."/>
            <person name="Tindall B."/>
            <person name="Pomrenke H.G."/>
            <person name="Brambilla E."/>
            <person name="Klenk H.-P."/>
            <person name="Eisen J.A."/>
        </authorList>
    </citation>
    <scope>NUCLEOTIDE SEQUENCE [LARGE SCALE GENOMIC DNA]</scope>
    <source>
        <strain>DSM 17132</strain>
    </source>
</reference>
<accession>E4RXN8</accession>
<name>E4RXN8_LEAB4</name>
<evidence type="ECO:0000313" key="2">
    <source>
        <dbReference type="Proteomes" id="UP000007435"/>
    </source>
</evidence>
<gene>
    <name evidence="1" type="ordered locus">Lbys_2434</name>
</gene>
<sequence>MITSRKIVKHCFWLIMAFCINSCTHSLEGFSYLKNSGIQDTLDLTVASIFESEPYPDFVTIYFTESKGKEYIFVTPHKSIENVKSKYYFGENKKQIIVGYKSEKMEKRFANTKSSKPEKEFNYINDMMDIYDGRPVVFKILSNDSIQEIEPTEEILELNNYGLIEFIPPVKN</sequence>
<dbReference type="AlphaFoldDB" id="E4RXN8"/>
<dbReference type="EMBL" id="CP002305">
    <property type="protein sequence ID" value="ADQ18102.1"/>
    <property type="molecule type" value="Genomic_DNA"/>
</dbReference>
<dbReference type="HOGENOM" id="CLU_1553360_0_0_10"/>
<dbReference type="Proteomes" id="UP000007435">
    <property type="component" value="Chromosome"/>
</dbReference>
<evidence type="ECO:0000313" key="1">
    <source>
        <dbReference type="EMBL" id="ADQ18102.1"/>
    </source>
</evidence>
<protein>
    <submittedName>
        <fullName evidence="1">Uncharacterized protein</fullName>
    </submittedName>
</protein>
<organism evidence="1 2">
    <name type="scientific">Leadbetterella byssophila (strain DSM 17132 / JCM 16389 / KACC 11308 / NBRC 106382 / 4M15)</name>
    <dbReference type="NCBI Taxonomy" id="649349"/>
    <lineage>
        <taxon>Bacteria</taxon>
        <taxon>Pseudomonadati</taxon>
        <taxon>Bacteroidota</taxon>
        <taxon>Cytophagia</taxon>
        <taxon>Cytophagales</taxon>
        <taxon>Leadbetterellaceae</taxon>
        <taxon>Leadbetterella</taxon>
    </lineage>
</organism>
<keyword evidence="2" id="KW-1185">Reference proteome</keyword>